<dbReference type="AlphaFoldDB" id="A0A7T4A063"/>
<dbReference type="Gene3D" id="1.25.10.10">
    <property type="entry name" value="Leucine-rich Repeat Variant"/>
    <property type="match status" value="2"/>
</dbReference>
<dbReference type="PROSITE" id="PS50937">
    <property type="entry name" value="HTH_MERR_2"/>
    <property type="match status" value="1"/>
</dbReference>
<proteinExistence type="predicted"/>
<dbReference type="GO" id="GO:0003700">
    <property type="term" value="F:DNA-binding transcription factor activity"/>
    <property type="evidence" value="ECO:0007669"/>
    <property type="project" value="InterPro"/>
</dbReference>
<feature type="domain" description="HTH merR-type" evidence="2">
    <location>
        <begin position="1"/>
        <end position="69"/>
    </location>
</feature>
<evidence type="ECO:0000313" key="3">
    <source>
        <dbReference type="EMBL" id="QQB14851.1"/>
    </source>
</evidence>
<gene>
    <name evidence="3" type="ORF">I6H47_02405</name>
</gene>
<dbReference type="Pfam" id="PF13411">
    <property type="entry name" value="MerR_1"/>
    <property type="match status" value="1"/>
</dbReference>
<dbReference type="SUPFAM" id="SSF46955">
    <property type="entry name" value="Putative DNA-binding domain"/>
    <property type="match status" value="1"/>
</dbReference>
<protein>
    <submittedName>
        <fullName evidence="3">MerR family transcriptional regulator</fullName>
    </submittedName>
</protein>
<sequence>MRIGEVSRRSGVSARMLRHYESLGLLAPSERTSSGYRDYSAADIGRIFHIEGLRKLGMSLSDVGTVLDEPSFGAGELVTRLIAATRSRIAAEQTLLDHLERIDRVGLTDGDGLLAAIDLMRSLESRDAIQRHKAALGVGVDGGVPVETLVAAVLDESVLNVAGAMRWALAQSAPEAVPHLIGGLDSADPAVRRNAVRALDEIARTTSADDLGAVIADDLVAALRSGLGDDDPQVRTLATLALGRQRDPIVASALMDMAMGGDTDVEAAELLGGYYGEDSHDSRSAPGSVTGWILVELHERSESHDPHERLQVLQVLLEIPGPLSDGLIARLSEDIDPRIAATAAAGLRRRRTQ</sequence>
<dbReference type="InterPro" id="IPR016024">
    <property type="entry name" value="ARM-type_fold"/>
</dbReference>
<dbReference type="SUPFAM" id="SSF48371">
    <property type="entry name" value="ARM repeat"/>
    <property type="match status" value="1"/>
</dbReference>
<dbReference type="InterPro" id="IPR000551">
    <property type="entry name" value="MerR-type_HTH_dom"/>
</dbReference>
<dbReference type="PROSITE" id="PS00552">
    <property type="entry name" value="HTH_MERR_1"/>
    <property type="match status" value="1"/>
</dbReference>
<dbReference type="Pfam" id="PF13646">
    <property type="entry name" value="HEAT_2"/>
    <property type="match status" value="1"/>
</dbReference>
<keyword evidence="1" id="KW-0238">DNA-binding</keyword>
<name>A0A7T4A063_9MICO</name>
<evidence type="ECO:0000259" key="2">
    <source>
        <dbReference type="PROSITE" id="PS50937"/>
    </source>
</evidence>
<dbReference type="Proteomes" id="UP000595374">
    <property type="component" value="Chromosome"/>
</dbReference>
<dbReference type="SMART" id="SM00422">
    <property type="entry name" value="HTH_MERR"/>
    <property type="match status" value="1"/>
</dbReference>
<dbReference type="InterPro" id="IPR047057">
    <property type="entry name" value="MerR_fam"/>
</dbReference>
<dbReference type="PANTHER" id="PTHR30204:SF93">
    <property type="entry name" value="HTH MERR-TYPE DOMAIN-CONTAINING PROTEIN"/>
    <property type="match status" value="1"/>
</dbReference>
<dbReference type="GO" id="GO:0003677">
    <property type="term" value="F:DNA binding"/>
    <property type="evidence" value="ECO:0007669"/>
    <property type="project" value="UniProtKB-KW"/>
</dbReference>
<dbReference type="InterPro" id="IPR009061">
    <property type="entry name" value="DNA-bd_dom_put_sf"/>
</dbReference>
<accession>A0A7T4A063</accession>
<dbReference type="PRINTS" id="PR00040">
    <property type="entry name" value="HTHMERR"/>
</dbReference>
<evidence type="ECO:0000313" key="4">
    <source>
        <dbReference type="Proteomes" id="UP000595374"/>
    </source>
</evidence>
<dbReference type="EMBL" id="CP065989">
    <property type="protein sequence ID" value="QQB14851.1"/>
    <property type="molecule type" value="Genomic_DNA"/>
</dbReference>
<dbReference type="PANTHER" id="PTHR30204">
    <property type="entry name" value="REDOX-CYCLING DRUG-SENSING TRANSCRIPTIONAL ACTIVATOR SOXR"/>
    <property type="match status" value="1"/>
</dbReference>
<reference evidence="3 4" key="1">
    <citation type="submission" date="2020-12" db="EMBL/GenBank/DDBJ databases">
        <title>FDA dAtabase for Regulatory Grade micrObial Sequences (FDA-ARGOS): Supporting development and validation of Infectious Disease Dx tests.</title>
        <authorList>
            <person name="Sproer C."/>
            <person name="Gronow S."/>
            <person name="Severitt S."/>
            <person name="Schroder I."/>
            <person name="Tallon L."/>
            <person name="Sadzewicz L."/>
            <person name="Zhao X."/>
            <person name="Boylan J."/>
            <person name="Ott S."/>
            <person name="Bowen H."/>
            <person name="Vavikolanu K."/>
            <person name="Mehta A."/>
            <person name="Aluvathingal J."/>
            <person name="Nadendla S."/>
            <person name="Lowell S."/>
            <person name="Myers T."/>
            <person name="Yan Y."/>
            <person name="Sichtig H."/>
        </authorList>
    </citation>
    <scope>NUCLEOTIDE SEQUENCE [LARGE SCALE GENOMIC DNA]</scope>
    <source>
        <strain evidence="3 4">FDAARGOS_990</strain>
    </source>
</reference>
<dbReference type="InterPro" id="IPR011989">
    <property type="entry name" value="ARM-like"/>
</dbReference>
<organism evidence="3 4">
    <name type="scientific">Brevibacterium casei</name>
    <dbReference type="NCBI Taxonomy" id="33889"/>
    <lineage>
        <taxon>Bacteria</taxon>
        <taxon>Bacillati</taxon>
        <taxon>Actinomycetota</taxon>
        <taxon>Actinomycetes</taxon>
        <taxon>Micrococcales</taxon>
        <taxon>Brevibacteriaceae</taxon>
        <taxon>Brevibacterium</taxon>
    </lineage>
</organism>
<evidence type="ECO:0000256" key="1">
    <source>
        <dbReference type="ARBA" id="ARBA00023125"/>
    </source>
</evidence>
<dbReference type="Gene3D" id="1.10.1660.10">
    <property type="match status" value="1"/>
</dbReference>